<evidence type="ECO:0000256" key="1">
    <source>
        <dbReference type="SAM" id="Phobius"/>
    </source>
</evidence>
<dbReference type="KEGG" id="cgrn:4412665_00443"/>
<organism evidence="3 4">
    <name type="scientific">Cutibacterium granulosum</name>
    <dbReference type="NCBI Taxonomy" id="33011"/>
    <lineage>
        <taxon>Bacteria</taxon>
        <taxon>Bacillati</taxon>
        <taxon>Actinomycetota</taxon>
        <taxon>Actinomycetes</taxon>
        <taxon>Propionibacteriales</taxon>
        <taxon>Propionibacteriaceae</taxon>
        <taxon>Cutibacterium</taxon>
    </lineage>
</organism>
<dbReference type="Pfam" id="PF07811">
    <property type="entry name" value="TadE"/>
    <property type="match status" value="1"/>
</dbReference>
<accession>A0A239W877</accession>
<dbReference type="RefSeq" id="WP_021103677.1">
    <property type="nucleotide sequence ID" value="NZ_LT906441.1"/>
</dbReference>
<dbReference type="AlphaFoldDB" id="A0A239W877"/>
<dbReference type="eggNOG" id="COG4961">
    <property type="taxonomic scope" value="Bacteria"/>
</dbReference>
<gene>
    <name evidence="3" type="ORF">SAMEA4412665_00443</name>
</gene>
<reference evidence="3 4" key="1">
    <citation type="submission" date="2017-06" db="EMBL/GenBank/DDBJ databases">
        <authorList>
            <consortium name="Pathogen Informatics"/>
        </authorList>
    </citation>
    <scope>NUCLEOTIDE SEQUENCE [LARGE SCALE GENOMIC DNA]</scope>
    <source>
        <strain evidence="3 4">NCTC11865</strain>
    </source>
</reference>
<evidence type="ECO:0000313" key="4">
    <source>
        <dbReference type="Proteomes" id="UP000215332"/>
    </source>
</evidence>
<sequence length="171" mass="17662">MIRIGTSQQSATGVSTRMMTGSWQHLRVPGSRGPRHRQRGAVSVEAVLLLPLVILIVSAATASWRVWQARADVQSASQSAARTAAMAHSSGQAVTAGTEAGSAELAGTRCRGASLHIAADTFSRRVGTRGSVSASVSCTVSLSDLGLPLPGSIHVDGSAQAPVDSHRERTP</sequence>
<evidence type="ECO:0000259" key="2">
    <source>
        <dbReference type="Pfam" id="PF07811"/>
    </source>
</evidence>
<dbReference type="EMBL" id="LT906441">
    <property type="protein sequence ID" value="SNV30582.1"/>
    <property type="molecule type" value="Genomic_DNA"/>
</dbReference>
<dbReference type="InterPro" id="IPR012495">
    <property type="entry name" value="TadE-like_dom"/>
</dbReference>
<proteinExistence type="predicted"/>
<evidence type="ECO:0000313" key="3">
    <source>
        <dbReference type="EMBL" id="SNV30582.1"/>
    </source>
</evidence>
<feature type="domain" description="TadE-like" evidence="2">
    <location>
        <begin position="40"/>
        <end position="82"/>
    </location>
</feature>
<keyword evidence="1" id="KW-0472">Membrane</keyword>
<protein>
    <submittedName>
        <fullName evidence="3">Flp pilus assembly protein TadG</fullName>
    </submittedName>
</protein>
<name>A0A239W877_9ACTN</name>
<feature type="transmembrane region" description="Helical" evidence="1">
    <location>
        <begin position="42"/>
        <end position="67"/>
    </location>
</feature>
<dbReference type="Proteomes" id="UP000215332">
    <property type="component" value="Chromosome 1"/>
</dbReference>
<keyword evidence="1" id="KW-1133">Transmembrane helix</keyword>
<keyword evidence="1" id="KW-0812">Transmembrane</keyword>